<reference evidence="1 2" key="1">
    <citation type="journal article" date="2014" name="Agronomy (Basel)">
        <title>A Draft Genome Sequence for Ensete ventricosum, the Drought-Tolerant Tree Against Hunger.</title>
        <authorList>
            <person name="Harrison J."/>
            <person name="Moore K.A."/>
            <person name="Paszkiewicz K."/>
            <person name="Jones T."/>
            <person name="Grant M."/>
            <person name="Ambacheew D."/>
            <person name="Muzemil S."/>
            <person name="Studholme D.J."/>
        </authorList>
    </citation>
    <scope>NUCLEOTIDE SEQUENCE [LARGE SCALE GENOMIC DNA]</scope>
</reference>
<name>A0A427AL16_ENSVE</name>
<protein>
    <submittedName>
        <fullName evidence="1">Uncharacterized protein</fullName>
    </submittedName>
</protein>
<dbReference type="EMBL" id="AMZH03002052">
    <property type="protein sequence ID" value="RRT76957.1"/>
    <property type="molecule type" value="Genomic_DNA"/>
</dbReference>
<dbReference type="AlphaFoldDB" id="A0A427AL16"/>
<comment type="caution">
    <text evidence="1">The sequence shown here is derived from an EMBL/GenBank/DDBJ whole genome shotgun (WGS) entry which is preliminary data.</text>
</comment>
<dbReference type="SUPFAM" id="SSF50978">
    <property type="entry name" value="WD40 repeat-like"/>
    <property type="match status" value="1"/>
</dbReference>
<dbReference type="Proteomes" id="UP000287651">
    <property type="component" value="Unassembled WGS sequence"/>
</dbReference>
<dbReference type="InterPro" id="IPR015943">
    <property type="entry name" value="WD40/YVTN_repeat-like_dom_sf"/>
</dbReference>
<proteinExistence type="predicted"/>
<evidence type="ECO:0000313" key="2">
    <source>
        <dbReference type="Proteomes" id="UP000287651"/>
    </source>
</evidence>
<sequence length="96" mass="10968">MFTCFNIFVHCFGSYIDPEAVIGCEDGRVRVFDMYSGRCSRIIRYKYLCLTKSFLSAGLKCLSFNMHSYSVFAGSTSGYAHCWDIRLVMQILSSIM</sequence>
<evidence type="ECO:0000313" key="1">
    <source>
        <dbReference type="EMBL" id="RRT76957.1"/>
    </source>
</evidence>
<dbReference type="Gene3D" id="2.130.10.10">
    <property type="entry name" value="YVTN repeat-like/Quinoprotein amine dehydrogenase"/>
    <property type="match status" value="1"/>
</dbReference>
<dbReference type="InterPro" id="IPR036322">
    <property type="entry name" value="WD40_repeat_dom_sf"/>
</dbReference>
<gene>
    <name evidence="1" type="ORF">B296_00027627</name>
</gene>
<organism evidence="1 2">
    <name type="scientific">Ensete ventricosum</name>
    <name type="common">Abyssinian banana</name>
    <name type="synonym">Musa ensete</name>
    <dbReference type="NCBI Taxonomy" id="4639"/>
    <lineage>
        <taxon>Eukaryota</taxon>
        <taxon>Viridiplantae</taxon>
        <taxon>Streptophyta</taxon>
        <taxon>Embryophyta</taxon>
        <taxon>Tracheophyta</taxon>
        <taxon>Spermatophyta</taxon>
        <taxon>Magnoliopsida</taxon>
        <taxon>Liliopsida</taxon>
        <taxon>Zingiberales</taxon>
        <taxon>Musaceae</taxon>
        <taxon>Ensete</taxon>
    </lineage>
</organism>
<accession>A0A427AL16</accession>